<evidence type="ECO:0000313" key="11">
    <source>
        <dbReference type="Proteomes" id="UP000002499"/>
    </source>
</evidence>
<dbReference type="SMART" id="SM00220">
    <property type="entry name" value="S_TKc"/>
    <property type="match status" value="1"/>
</dbReference>
<accession>E9DXD4</accession>
<dbReference type="SUPFAM" id="SSF56112">
    <property type="entry name" value="Protein kinase-like (PK-like)"/>
    <property type="match status" value="1"/>
</dbReference>
<dbReference type="Proteomes" id="UP000002499">
    <property type="component" value="Unassembled WGS sequence"/>
</dbReference>
<sequence>MAHQLRPSGFFGGVIGRGGTGKRLWESGLSTLGGEDARGCWRMLEAVPTFRPIVMDHGDEWSSRESGTGWTLALWTPCNPSLGLFLNILWPLIPGGHHAPFGYPTPPASPAYDNFKCGNNQQAFSQTTFQSRCIPLAPEQRLGRFLEGKLQLTEVLGTGAYGVVYSAIDIKTGVRYAVKCLSKYNADGTPLERRQVAYQQREIRLHYLASAHPNIVSLLKIVDDPDCIYVILEYCPEGDLFLNITELGQYVGKDQLSKKVFLQIVDAVEHCHKLGIFHRDLKPENILVTDNGSTVKLADFGLATADDRSEDYGCGSTFYMSPECLNPSSRKPYYMCAPNDVWSLGVILVNLTCGRNPWKQASCQDSTYRAYTRSQDFLKTILPLTDDLNDILGRIFNPNPELRITLSELRSRIMACSQFTVPAAQPMSVQQQSVSPHTPEYVTDEDAIVDDYEYDSPPSPANTASDEGSLTSSGSTIDDLDDDDFAREQHDVPVAFAPATYEAEDTGALGMYQDQGIPQTFHDPATVPIPIQVPQPVVCQQAPVPIQAPVPVQAPCQPKSFFPLWEVVRYVQQVPMMQHPVAFQQVPFIPSFQGCY</sequence>
<evidence type="ECO:0000259" key="9">
    <source>
        <dbReference type="PROSITE" id="PS50011"/>
    </source>
</evidence>
<dbReference type="GO" id="GO:0006914">
    <property type="term" value="P:autophagy"/>
    <property type="evidence" value="ECO:0007669"/>
    <property type="project" value="UniProtKB-KW"/>
</dbReference>
<evidence type="ECO:0000313" key="10">
    <source>
        <dbReference type="EMBL" id="EFY91692.1"/>
    </source>
</evidence>
<dbReference type="InterPro" id="IPR011009">
    <property type="entry name" value="Kinase-like_dom_sf"/>
</dbReference>
<dbReference type="OMA" id="YVQQVPM"/>
<evidence type="ECO:0000256" key="8">
    <source>
        <dbReference type="SAM" id="MobiDB-lite"/>
    </source>
</evidence>
<organism evidence="11">
    <name type="scientific">Metarhizium acridum (strain CQMa 102)</name>
    <dbReference type="NCBI Taxonomy" id="655827"/>
    <lineage>
        <taxon>Eukaryota</taxon>
        <taxon>Fungi</taxon>
        <taxon>Dikarya</taxon>
        <taxon>Ascomycota</taxon>
        <taxon>Pezizomycotina</taxon>
        <taxon>Sordariomycetes</taxon>
        <taxon>Hypocreomycetidae</taxon>
        <taxon>Hypocreales</taxon>
        <taxon>Clavicipitaceae</taxon>
        <taxon>Metarhizium</taxon>
    </lineage>
</organism>
<feature type="compositionally biased region" description="Low complexity" evidence="8">
    <location>
        <begin position="468"/>
        <end position="477"/>
    </location>
</feature>
<proteinExistence type="predicted"/>
<dbReference type="AlphaFoldDB" id="E9DXD4"/>
<evidence type="ECO:0000256" key="7">
    <source>
        <dbReference type="PROSITE-ProRule" id="PRU10141"/>
    </source>
</evidence>
<reference evidence="10 11" key="1">
    <citation type="journal article" date="2011" name="PLoS Genet.">
        <title>Genome sequencing and comparative transcriptomics of the model entomopathogenic fungi Metarhizium anisopliae and M. acridum.</title>
        <authorList>
            <person name="Gao Q."/>
            <person name="Jin K."/>
            <person name="Ying S.H."/>
            <person name="Zhang Y."/>
            <person name="Xiao G."/>
            <person name="Shang Y."/>
            <person name="Duan Z."/>
            <person name="Hu X."/>
            <person name="Xie X.Q."/>
            <person name="Zhou G."/>
            <person name="Peng G."/>
            <person name="Luo Z."/>
            <person name="Huang W."/>
            <person name="Wang B."/>
            <person name="Fang W."/>
            <person name="Wang S."/>
            <person name="Zhong Y."/>
            <person name="Ma L.J."/>
            <person name="St Leger R.J."/>
            <person name="Zhao G.P."/>
            <person name="Pei Y."/>
            <person name="Feng M.G."/>
            <person name="Xia Y."/>
            <person name="Wang C."/>
        </authorList>
    </citation>
    <scope>NUCLEOTIDE SEQUENCE [LARGE SCALE GENOMIC DNA]</scope>
    <source>
        <strain evidence="10 11">CQMa 102</strain>
    </source>
</reference>
<keyword evidence="4 7" id="KW-0067">ATP-binding</keyword>
<evidence type="ECO:0000256" key="6">
    <source>
        <dbReference type="ARBA" id="ARBA00030237"/>
    </source>
</evidence>
<dbReference type="GO" id="GO:0005524">
    <property type="term" value="F:ATP binding"/>
    <property type="evidence" value="ECO:0007669"/>
    <property type="project" value="UniProtKB-UniRule"/>
</dbReference>
<keyword evidence="10" id="KW-0808">Transferase</keyword>
<dbReference type="PROSITE" id="PS00107">
    <property type="entry name" value="PROTEIN_KINASE_ATP"/>
    <property type="match status" value="1"/>
</dbReference>
<dbReference type="InterPro" id="IPR045269">
    <property type="entry name" value="Atg1-like"/>
</dbReference>
<dbReference type="PANTHER" id="PTHR24348:SF68">
    <property type="entry name" value="SERINE_THREONINE-PROTEIN KINASE ATG1C"/>
    <property type="match status" value="1"/>
</dbReference>
<protein>
    <recommendedName>
        <fullName evidence="6">Autophagy-related protein 1</fullName>
    </recommendedName>
</protein>
<dbReference type="InParanoid" id="E9DXD4"/>
<dbReference type="PANTHER" id="PTHR24348">
    <property type="entry name" value="SERINE/THREONINE-PROTEIN KINASE UNC-51-RELATED"/>
    <property type="match status" value="1"/>
</dbReference>
<dbReference type="FunCoup" id="E9DXD4">
    <property type="interactions" value="193"/>
</dbReference>
<dbReference type="InterPro" id="IPR000719">
    <property type="entry name" value="Prot_kinase_dom"/>
</dbReference>
<dbReference type="InterPro" id="IPR017441">
    <property type="entry name" value="Protein_kinase_ATP_BS"/>
</dbReference>
<dbReference type="GO" id="GO:0010506">
    <property type="term" value="P:regulation of autophagy"/>
    <property type="evidence" value="ECO:0007669"/>
    <property type="project" value="InterPro"/>
</dbReference>
<name>E9DXD4_METAQ</name>
<dbReference type="EMBL" id="GL698480">
    <property type="protein sequence ID" value="EFY91692.1"/>
    <property type="molecule type" value="Genomic_DNA"/>
</dbReference>
<comment type="subcellular location">
    <subcellularLocation>
        <location evidence="1">Preautophagosomal structure membrane</location>
        <topology evidence="1">Peripheral membrane protein</topology>
    </subcellularLocation>
</comment>
<keyword evidence="3 7" id="KW-0547">Nucleotide-binding</keyword>
<feature type="binding site" evidence="7">
    <location>
        <position position="179"/>
    </location>
    <ligand>
        <name>ATP</name>
        <dbReference type="ChEBI" id="CHEBI:30616"/>
    </ligand>
</feature>
<dbReference type="PROSITE" id="PS00108">
    <property type="entry name" value="PROTEIN_KINASE_ST"/>
    <property type="match status" value="1"/>
</dbReference>
<dbReference type="FunFam" id="1.10.510.10:FF:000549">
    <property type="entry name" value="Protein serine/threonine kinase (Ran1), putative"/>
    <property type="match status" value="1"/>
</dbReference>
<dbReference type="Pfam" id="PF00069">
    <property type="entry name" value="Pkinase"/>
    <property type="match status" value="1"/>
</dbReference>
<feature type="region of interest" description="Disordered" evidence="8">
    <location>
        <begin position="451"/>
        <end position="482"/>
    </location>
</feature>
<keyword evidence="5" id="KW-0072">Autophagy</keyword>
<dbReference type="HOGENOM" id="CLU_000288_172_2_1"/>
<dbReference type="STRING" id="655827.E9DXD4"/>
<dbReference type="InterPro" id="IPR008271">
    <property type="entry name" value="Ser/Thr_kinase_AS"/>
</dbReference>
<gene>
    <name evidence="10" type="ORF">MAC_02282</name>
</gene>
<evidence type="ECO:0000256" key="2">
    <source>
        <dbReference type="ARBA" id="ARBA00022448"/>
    </source>
</evidence>
<dbReference type="Gene3D" id="1.10.510.10">
    <property type="entry name" value="Transferase(Phosphotransferase) domain 1"/>
    <property type="match status" value="1"/>
</dbReference>
<evidence type="ECO:0000256" key="1">
    <source>
        <dbReference type="ARBA" id="ARBA00004623"/>
    </source>
</evidence>
<dbReference type="GO" id="GO:0034045">
    <property type="term" value="C:phagophore assembly site membrane"/>
    <property type="evidence" value="ECO:0007669"/>
    <property type="project" value="UniProtKB-SubCell"/>
</dbReference>
<dbReference type="PROSITE" id="PS50011">
    <property type="entry name" value="PROTEIN_KINASE_DOM"/>
    <property type="match status" value="1"/>
</dbReference>
<evidence type="ECO:0000256" key="4">
    <source>
        <dbReference type="ARBA" id="ARBA00022840"/>
    </source>
</evidence>
<dbReference type="GO" id="GO:0004674">
    <property type="term" value="F:protein serine/threonine kinase activity"/>
    <property type="evidence" value="ECO:0007669"/>
    <property type="project" value="InterPro"/>
</dbReference>
<keyword evidence="10" id="KW-0418">Kinase</keyword>
<keyword evidence="2" id="KW-0813">Transport</keyword>
<dbReference type="eggNOG" id="KOG0583">
    <property type="taxonomic scope" value="Eukaryota"/>
</dbReference>
<evidence type="ECO:0000256" key="5">
    <source>
        <dbReference type="ARBA" id="ARBA00023006"/>
    </source>
</evidence>
<keyword evidence="11" id="KW-1185">Reference proteome</keyword>
<evidence type="ECO:0000256" key="3">
    <source>
        <dbReference type="ARBA" id="ARBA00022741"/>
    </source>
</evidence>
<dbReference type="CDD" id="cd13993">
    <property type="entry name" value="STKc_Pat1_like"/>
    <property type="match status" value="1"/>
</dbReference>
<feature type="domain" description="Protein kinase" evidence="9">
    <location>
        <begin position="150"/>
        <end position="420"/>
    </location>
</feature>
<dbReference type="OrthoDB" id="541276at2759"/>